<evidence type="ECO:0000259" key="13">
    <source>
        <dbReference type="PROSITE" id="PS50109"/>
    </source>
</evidence>
<dbReference type="Pfam" id="PF00512">
    <property type="entry name" value="HisKA"/>
    <property type="match status" value="1"/>
</dbReference>
<feature type="domain" description="Histidine kinase" evidence="13">
    <location>
        <begin position="243"/>
        <end position="456"/>
    </location>
</feature>
<dbReference type="SUPFAM" id="SSF55874">
    <property type="entry name" value="ATPase domain of HSP90 chaperone/DNA topoisomerase II/histidine kinase"/>
    <property type="match status" value="1"/>
</dbReference>
<dbReference type="PROSITE" id="PS50885">
    <property type="entry name" value="HAMP"/>
    <property type="match status" value="1"/>
</dbReference>
<dbReference type="SUPFAM" id="SSF53850">
    <property type="entry name" value="Periplasmic binding protein-like II"/>
    <property type="match status" value="1"/>
</dbReference>
<keyword evidence="5" id="KW-0808">Transferase</keyword>
<evidence type="ECO:0000259" key="14">
    <source>
        <dbReference type="PROSITE" id="PS50885"/>
    </source>
</evidence>
<reference evidence="16 18" key="2">
    <citation type="submission" date="2019-02" db="EMBL/GenBank/DDBJ databases">
        <title>Genomic Encyclopedia of Type Strains, Phase IV (KMG-IV): sequencing the most valuable type-strain genomes for metagenomic binning, comparative biology and taxonomic classification.</title>
        <authorList>
            <person name="Goeker M."/>
        </authorList>
    </citation>
    <scope>NUCLEOTIDE SEQUENCE [LARGE SCALE GENOMIC DNA]</scope>
    <source>
        <strain evidence="16 18">DSM 16618</strain>
    </source>
</reference>
<feature type="transmembrane region" description="Helical" evidence="12">
    <location>
        <begin position="160"/>
        <end position="181"/>
    </location>
</feature>
<dbReference type="PRINTS" id="PR00344">
    <property type="entry name" value="BCTRLSENSOR"/>
</dbReference>
<evidence type="ECO:0000256" key="4">
    <source>
        <dbReference type="ARBA" id="ARBA00022553"/>
    </source>
</evidence>
<evidence type="ECO:0000256" key="3">
    <source>
        <dbReference type="ARBA" id="ARBA00012438"/>
    </source>
</evidence>
<feature type="transmembrane region" description="Helical" evidence="12">
    <location>
        <begin position="12"/>
        <end position="32"/>
    </location>
</feature>
<evidence type="ECO:0000313" key="17">
    <source>
        <dbReference type="Proteomes" id="UP000078084"/>
    </source>
</evidence>
<keyword evidence="7 16" id="KW-0418">Kinase</keyword>
<evidence type="ECO:0000256" key="12">
    <source>
        <dbReference type="SAM" id="Phobius"/>
    </source>
</evidence>
<dbReference type="InterPro" id="IPR004358">
    <property type="entry name" value="Sig_transdc_His_kin-like_C"/>
</dbReference>
<evidence type="ECO:0000256" key="1">
    <source>
        <dbReference type="ARBA" id="ARBA00000085"/>
    </source>
</evidence>
<comment type="subcellular location">
    <subcellularLocation>
        <location evidence="2">Membrane</location>
    </subcellularLocation>
</comment>
<keyword evidence="17" id="KW-1185">Reference proteome</keyword>
<evidence type="ECO:0000313" key="15">
    <source>
        <dbReference type="EMBL" id="KKO70367.1"/>
    </source>
</evidence>
<dbReference type="SMART" id="SM00388">
    <property type="entry name" value="HisKA"/>
    <property type="match status" value="1"/>
</dbReference>
<dbReference type="Pfam" id="PF13531">
    <property type="entry name" value="SBP_bac_11"/>
    <property type="match status" value="1"/>
</dbReference>
<dbReference type="RefSeq" id="WP_068375141.1">
    <property type="nucleotide sequence ID" value="NZ_CBCSEB010000004.1"/>
</dbReference>
<keyword evidence="6 12" id="KW-0812">Transmembrane</keyword>
<evidence type="ECO:0000313" key="16">
    <source>
        <dbReference type="EMBL" id="RZS65230.1"/>
    </source>
</evidence>
<dbReference type="Gene3D" id="3.40.190.10">
    <property type="entry name" value="Periplasmic binding protein-like II"/>
    <property type="match status" value="2"/>
</dbReference>
<organism evidence="15 17">
    <name type="scientific">Kerstersia gyiorum</name>
    <dbReference type="NCBI Taxonomy" id="206506"/>
    <lineage>
        <taxon>Bacteria</taxon>
        <taxon>Pseudomonadati</taxon>
        <taxon>Pseudomonadota</taxon>
        <taxon>Betaproteobacteria</taxon>
        <taxon>Burkholderiales</taxon>
        <taxon>Alcaligenaceae</taxon>
        <taxon>Kerstersia</taxon>
    </lineage>
</organism>
<dbReference type="AlphaFoldDB" id="A0A171KNA0"/>
<dbReference type="PATRIC" id="fig|206506.3.peg.3547"/>
<dbReference type="GO" id="GO:0005886">
    <property type="term" value="C:plasma membrane"/>
    <property type="evidence" value="ECO:0007669"/>
    <property type="project" value="TreeGrafter"/>
</dbReference>
<dbReference type="CDD" id="cd00075">
    <property type="entry name" value="HATPase"/>
    <property type="match status" value="1"/>
</dbReference>
<dbReference type="PANTHER" id="PTHR45436:SF1">
    <property type="entry name" value="SENSOR PROTEIN QSEC"/>
    <property type="match status" value="1"/>
</dbReference>
<comment type="caution">
    <text evidence="15">The sequence shown here is derived from an EMBL/GenBank/DDBJ whole genome shotgun (WGS) entry which is preliminary data.</text>
</comment>
<keyword evidence="9" id="KW-0902">Two-component regulatory system</keyword>
<dbReference type="EMBL" id="SGWZ01000006">
    <property type="protein sequence ID" value="RZS65230.1"/>
    <property type="molecule type" value="Genomic_DNA"/>
</dbReference>
<proteinExistence type="predicted"/>
<keyword evidence="10 12" id="KW-0472">Membrane</keyword>
<evidence type="ECO:0000256" key="5">
    <source>
        <dbReference type="ARBA" id="ARBA00022679"/>
    </source>
</evidence>
<feature type="domain" description="HAMP" evidence="14">
    <location>
        <begin position="184"/>
        <end position="235"/>
    </location>
</feature>
<keyword evidence="4" id="KW-0597">Phosphoprotein</keyword>
<keyword evidence="8 12" id="KW-1133">Transmembrane helix</keyword>
<evidence type="ECO:0000256" key="9">
    <source>
        <dbReference type="ARBA" id="ARBA00023012"/>
    </source>
</evidence>
<reference evidence="15 17" key="1">
    <citation type="submission" date="2015-04" db="EMBL/GenBank/DDBJ databases">
        <title>Genome sequence of Kerstersia gyiorum CG1.</title>
        <authorList>
            <person name="Greninger A.L."/>
            <person name="Kozyreva V."/>
            <person name="Chaturvedi V."/>
        </authorList>
    </citation>
    <scope>NUCLEOTIDE SEQUENCE [LARGE SCALE GENOMIC DNA]</scope>
    <source>
        <strain evidence="15 17">CG1</strain>
    </source>
</reference>
<dbReference type="STRING" id="206506.AAV32_16650"/>
<dbReference type="Gene3D" id="1.10.287.130">
    <property type="match status" value="1"/>
</dbReference>
<evidence type="ECO:0000256" key="7">
    <source>
        <dbReference type="ARBA" id="ARBA00022777"/>
    </source>
</evidence>
<dbReference type="EC" id="2.7.13.3" evidence="3"/>
<accession>A0A171KNA0</accession>
<feature type="transmembrane region" description="Helical" evidence="12">
    <location>
        <begin position="464"/>
        <end position="486"/>
    </location>
</feature>
<evidence type="ECO:0000313" key="18">
    <source>
        <dbReference type="Proteomes" id="UP000292039"/>
    </source>
</evidence>
<dbReference type="Pfam" id="PF08521">
    <property type="entry name" value="2CSK_N"/>
    <property type="match status" value="1"/>
</dbReference>
<dbReference type="Proteomes" id="UP000292039">
    <property type="component" value="Unassembled WGS sequence"/>
</dbReference>
<dbReference type="InterPro" id="IPR003660">
    <property type="entry name" value="HAMP_dom"/>
</dbReference>
<dbReference type="GO" id="GO:0000155">
    <property type="term" value="F:phosphorelay sensor kinase activity"/>
    <property type="evidence" value="ECO:0007669"/>
    <property type="project" value="InterPro"/>
</dbReference>
<sequence>MKRQPYSIQRRLLLMALGILALCFAGLCWLSHHYAQRAADAAYDRLLAASALTIANAVQAEDGQLTVELPYSAMAMLSDQEHIYYAIHGDGGLISGYADLGAALPPAQSEKPVFTVMEFLGQPVRMVTAGRLVTGMHGRGWVTIRVAETLGTRQQLSDTLFQRSVVPLMVIMLVAVALLGFGMRRAFRPLAALEQELRQRSPDNLQAITQAVPIEIGGLVHALNDFMLRLKGAIGTLNSLVADAAHQIRTPLAALKMQAELALEETSLEAIQPRVQRIHANAGHTTQLLNQLLMDATISHRRDSALSSELRVRAVVKEVMQRLNPDDTPRIRWHVTPSARRAILHGDHVSLREMLRNVVDNALVYGGEGEVEIQVFSRREGYIVFDVSDRGPGITDAEKPLVLQRFARGSTSGGRIGSGLGLSIVQSVVRTHDGELLLRDRPGGGLTVRIVLPARLVAREHGPASVLSGSLGAVLPCLLLGLVLALPAAPTLASPDMPADTSATPSFGAAMPAPRHPPGNTGDTPAAMGNDRQGSDFTIRLTHYPARQGDGSAAQARLRVAGPTDTELFQWLVQDFQQLHPQIAVDYLEIDSMGLYLRVLAGQMPPVDVLISSAADLQLKLANDGYARAHESMYTQRVPGWARWRNEVYGFTQEPVVIAYSRSRFAPGQRPKSRNELLRLLEAEGPRLRHRIGTYDIHISGAGYLLALYDERTSANFWGMANQLGQAGVRLYGTTAELLDGLESGELDIAYNVLGPYALGRQRAGADIAVVVPEDYITVLTRSALIHRDAPSPEIAGTFIDYLLSPRGQRAAMEQAGLPPLLPDDTGLEDPLLGELKQGLLQPIVLGPALLVGLDQTRRRRFLDNWTRLVTDTPDLQTPMTGR</sequence>
<evidence type="ECO:0000256" key="10">
    <source>
        <dbReference type="ARBA" id="ARBA00023136"/>
    </source>
</evidence>
<name>A0A171KNA0_9BURK</name>
<gene>
    <name evidence="15" type="ORF">AAV32_16650</name>
    <name evidence="16" type="ORF">EV679_3017</name>
</gene>
<evidence type="ECO:0000256" key="8">
    <source>
        <dbReference type="ARBA" id="ARBA00022989"/>
    </source>
</evidence>
<evidence type="ECO:0000256" key="2">
    <source>
        <dbReference type="ARBA" id="ARBA00004370"/>
    </source>
</evidence>
<dbReference type="InterPro" id="IPR013727">
    <property type="entry name" value="2CSK_N"/>
</dbReference>
<dbReference type="Gene3D" id="3.30.565.10">
    <property type="entry name" value="Histidine kinase-like ATPase, C-terminal domain"/>
    <property type="match status" value="1"/>
</dbReference>
<dbReference type="InterPro" id="IPR050428">
    <property type="entry name" value="TCS_sensor_his_kinase"/>
</dbReference>
<dbReference type="PANTHER" id="PTHR45436">
    <property type="entry name" value="SENSOR HISTIDINE KINASE YKOH"/>
    <property type="match status" value="1"/>
</dbReference>
<dbReference type="InterPro" id="IPR003661">
    <property type="entry name" value="HisK_dim/P_dom"/>
</dbReference>
<evidence type="ECO:0000256" key="6">
    <source>
        <dbReference type="ARBA" id="ARBA00022692"/>
    </source>
</evidence>
<feature type="region of interest" description="Disordered" evidence="11">
    <location>
        <begin position="495"/>
        <end position="532"/>
    </location>
</feature>
<dbReference type="InterPro" id="IPR003594">
    <property type="entry name" value="HATPase_dom"/>
</dbReference>
<dbReference type="Proteomes" id="UP000078084">
    <property type="component" value="Unassembled WGS sequence"/>
</dbReference>
<dbReference type="SMART" id="SM00387">
    <property type="entry name" value="HATPase_c"/>
    <property type="match status" value="1"/>
</dbReference>
<dbReference type="OrthoDB" id="8554694at2"/>
<dbReference type="EMBL" id="LBNE01000016">
    <property type="protein sequence ID" value="KKO70367.1"/>
    <property type="molecule type" value="Genomic_DNA"/>
</dbReference>
<dbReference type="SUPFAM" id="SSF47384">
    <property type="entry name" value="Homodimeric domain of signal transducing histidine kinase"/>
    <property type="match status" value="1"/>
</dbReference>
<comment type="catalytic activity">
    <reaction evidence="1">
        <text>ATP + protein L-histidine = ADP + protein N-phospho-L-histidine.</text>
        <dbReference type="EC" id="2.7.13.3"/>
    </reaction>
</comment>
<dbReference type="PROSITE" id="PS50109">
    <property type="entry name" value="HIS_KIN"/>
    <property type="match status" value="1"/>
</dbReference>
<dbReference type="Pfam" id="PF02518">
    <property type="entry name" value="HATPase_c"/>
    <property type="match status" value="1"/>
</dbReference>
<protein>
    <recommendedName>
        <fullName evidence="3">histidine kinase</fullName>
        <ecNumber evidence="3">2.7.13.3</ecNumber>
    </recommendedName>
</protein>
<dbReference type="InterPro" id="IPR036097">
    <property type="entry name" value="HisK_dim/P_sf"/>
</dbReference>
<dbReference type="CDD" id="cd00082">
    <property type="entry name" value="HisKA"/>
    <property type="match status" value="1"/>
</dbReference>
<evidence type="ECO:0000256" key="11">
    <source>
        <dbReference type="SAM" id="MobiDB-lite"/>
    </source>
</evidence>
<dbReference type="InterPro" id="IPR005467">
    <property type="entry name" value="His_kinase_dom"/>
</dbReference>
<dbReference type="InterPro" id="IPR036890">
    <property type="entry name" value="HATPase_C_sf"/>
</dbReference>